<dbReference type="InterPro" id="IPR030844">
    <property type="entry name" value="PAN3"/>
</dbReference>
<dbReference type="AlphaFoldDB" id="A0A4S8M101"/>
<keyword evidence="4" id="KW-0547">Nucleotide-binding</keyword>
<dbReference type="EMBL" id="ML179193">
    <property type="protein sequence ID" value="THU95732.1"/>
    <property type="molecule type" value="Genomic_DNA"/>
</dbReference>
<proteinExistence type="predicted"/>
<evidence type="ECO:0000313" key="8">
    <source>
        <dbReference type="EMBL" id="THU95732.1"/>
    </source>
</evidence>
<dbReference type="GO" id="GO:0006397">
    <property type="term" value="P:mRNA processing"/>
    <property type="evidence" value="ECO:0007669"/>
    <property type="project" value="UniProtKB-KW"/>
</dbReference>
<dbReference type="PANTHER" id="PTHR12272:SF11">
    <property type="entry name" value="PAN2-PAN3 DEADENYLATION COMPLEX SUBUNIT PAN3"/>
    <property type="match status" value="1"/>
</dbReference>
<dbReference type="GO" id="GO:0008143">
    <property type="term" value="F:poly(A) binding"/>
    <property type="evidence" value="ECO:0007669"/>
    <property type="project" value="TreeGrafter"/>
</dbReference>
<evidence type="ECO:0000256" key="3">
    <source>
        <dbReference type="ARBA" id="ARBA00022664"/>
    </source>
</evidence>
<dbReference type="GO" id="GO:0031251">
    <property type="term" value="C:PAN complex"/>
    <property type="evidence" value="ECO:0007669"/>
    <property type="project" value="InterPro"/>
</dbReference>
<dbReference type="Pfam" id="PF18101">
    <property type="entry name" value="Pan3_CK"/>
    <property type="match status" value="1"/>
</dbReference>
<evidence type="ECO:0000256" key="2">
    <source>
        <dbReference type="ARBA" id="ARBA00022490"/>
    </source>
</evidence>
<keyword evidence="2" id="KW-0963">Cytoplasm</keyword>
<evidence type="ECO:0000256" key="6">
    <source>
        <dbReference type="ARBA" id="ARBA00023054"/>
    </source>
</evidence>
<dbReference type="FunFam" id="1.10.287.3700:FF:000001">
    <property type="entry name" value="PAN2-PAN3 deadenylation complex subunit PAN3"/>
    <property type="match status" value="1"/>
</dbReference>
<dbReference type="InterPro" id="IPR041332">
    <property type="entry name" value="Pan3_CK"/>
</dbReference>
<evidence type="ECO:0000313" key="9">
    <source>
        <dbReference type="Proteomes" id="UP000297245"/>
    </source>
</evidence>
<keyword evidence="5" id="KW-0067">ATP-binding</keyword>
<protein>
    <recommendedName>
        <fullName evidence="7">Pan3 C-terminal knob domain-containing protein</fullName>
    </recommendedName>
</protein>
<sequence length="182" mass="20679">MICRFSFDASNGLLFHRSLGTEIKTLGLFLISKSHPNKNINAVFKMIGSRVVTELDDALTATDKLENELLGELENARLVRLLCKFGFINERPVLARDPRWSETGDRYIIKLFRDYVFHQVDKHGNPISNLSHVLTCLGKLDAGTDKKVMLVARDEQSCLFVSYKDIKSCIDAAFNNLWRSGR</sequence>
<dbReference type="Gene3D" id="1.20.5.5160">
    <property type="match status" value="1"/>
</dbReference>
<dbReference type="GO" id="GO:0000932">
    <property type="term" value="C:P-body"/>
    <property type="evidence" value="ECO:0007669"/>
    <property type="project" value="TreeGrafter"/>
</dbReference>
<keyword evidence="3" id="KW-0507">mRNA processing</keyword>
<dbReference type="Gene3D" id="1.10.287.3700">
    <property type="match status" value="1"/>
</dbReference>
<evidence type="ECO:0000256" key="1">
    <source>
        <dbReference type="ARBA" id="ARBA00004496"/>
    </source>
</evidence>
<evidence type="ECO:0000256" key="4">
    <source>
        <dbReference type="ARBA" id="ARBA00022741"/>
    </source>
</evidence>
<name>A0A4S8M101_DENBC</name>
<dbReference type="PANTHER" id="PTHR12272">
    <property type="entry name" value="DEADENYLATION COMPLEX SUBUNIT PAN3"/>
    <property type="match status" value="1"/>
</dbReference>
<reference evidence="8 9" key="1">
    <citation type="journal article" date="2019" name="Nat. Ecol. Evol.">
        <title>Megaphylogeny resolves global patterns of mushroom evolution.</title>
        <authorList>
            <person name="Varga T."/>
            <person name="Krizsan K."/>
            <person name="Foldi C."/>
            <person name="Dima B."/>
            <person name="Sanchez-Garcia M."/>
            <person name="Sanchez-Ramirez S."/>
            <person name="Szollosi G.J."/>
            <person name="Szarkandi J.G."/>
            <person name="Papp V."/>
            <person name="Albert L."/>
            <person name="Andreopoulos W."/>
            <person name="Angelini C."/>
            <person name="Antonin V."/>
            <person name="Barry K.W."/>
            <person name="Bougher N.L."/>
            <person name="Buchanan P."/>
            <person name="Buyck B."/>
            <person name="Bense V."/>
            <person name="Catcheside P."/>
            <person name="Chovatia M."/>
            <person name="Cooper J."/>
            <person name="Damon W."/>
            <person name="Desjardin D."/>
            <person name="Finy P."/>
            <person name="Geml J."/>
            <person name="Haridas S."/>
            <person name="Hughes K."/>
            <person name="Justo A."/>
            <person name="Karasinski D."/>
            <person name="Kautmanova I."/>
            <person name="Kiss B."/>
            <person name="Kocsube S."/>
            <person name="Kotiranta H."/>
            <person name="LaButti K.M."/>
            <person name="Lechner B.E."/>
            <person name="Liimatainen K."/>
            <person name="Lipzen A."/>
            <person name="Lukacs Z."/>
            <person name="Mihaltcheva S."/>
            <person name="Morgado L.N."/>
            <person name="Niskanen T."/>
            <person name="Noordeloos M.E."/>
            <person name="Ohm R.A."/>
            <person name="Ortiz-Santana B."/>
            <person name="Ovrebo C."/>
            <person name="Racz N."/>
            <person name="Riley R."/>
            <person name="Savchenko A."/>
            <person name="Shiryaev A."/>
            <person name="Soop K."/>
            <person name="Spirin V."/>
            <person name="Szebenyi C."/>
            <person name="Tomsovsky M."/>
            <person name="Tulloss R.E."/>
            <person name="Uehling J."/>
            <person name="Grigoriev I.V."/>
            <person name="Vagvolgyi C."/>
            <person name="Papp T."/>
            <person name="Martin F.M."/>
            <person name="Miettinen O."/>
            <person name="Hibbett D.S."/>
            <person name="Nagy L.G."/>
        </authorList>
    </citation>
    <scope>NUCLEOTIDE SEQUENCE [LARGE SCALE GENOMIC DNA]</scope>
    <source>
        <strain evidence="8 9">CBS 962.96</strain>
    </source>
</reference>
<keyword evidence="9" id="KW-1185">Reference proteome</keyword>
<gene>
    <name evidence="8" type="ORF">K435DRAFT_114805</name>
</gene>
<keyword evidence="6" id="KW-0175">Coiled coil</keyword>
<feature type="domain" description="Pan3 C-terminal knob" evidence="7">
    <location>
        <begin position="40"/>
        <end position="177"/>
    </location>
</feature>
<evidence type="ECO:0000256" key="5">
    <source>
        <dbReference type="ARBA" id="ARBA00022840"/>
    </source>
</evidence>
<comment type="subcellular location">
    <subcellularLocation>
        <location evidence="1">Cytoplasm</location>
    </subcellularLocation>
</comment>
<dbReference type="Proteomes" id="UP000297245">
    <property type="component" value="Unassembled WGS sequence"/>
</dbReference>
<organism evidence="8 9">
    <name type="scientific">Dendrothele bispora (strain CBS 962.96)</name>
    <dbReference type="NCBI Taxonomy" id="1314807"/>
    <lineage>
        <taxon>Eukaryota</taxon>
        <taxon>Fungi</taxon>
        <taxon>Dikarya</taxon>
        <taxon>Basidiomycota</taxon>
        <taxon>Agaricomycotina</taxon>
        <taxon>Agaricomycetes</taxon>
        <taxon>Agaricomycetidae</taxon>
        <taxon>Agaricales</taxon>
        <taxon>Agaricales incertae sedis</taxon>
        <taxon>Dendrothele</taxon>
    </lineage>
</organism>
<evidence type="ECO:0000259" key="7">
    <source>
        <dbReference type="Pfam" id="PF18101"/>
    </source>
</evidence>
<dbReference type="GO" id="GO:0005524">
    <property type="term" value="F:ATP binding"/>
    <property type="evidence" value="ECO:0007669"/>
    <property type="project" value="UniProtKB-KW"/>
</dbReference>
<dbReference type="GO" id="GO:0000289">
    <property type="term" value="P:nuclear-transcribed mRNA poly(A) tail shortening"/>
    <property type="evidence" value="ECO:0007669"/>
    <property type="project" value="InterPro"/>
</dbReference>
<accession>A0A4S8M101</accession>
<dbReference type="OrthoDB" id="3009390at2759"/>